<evidence type="ECO:0000256" key="1">
    <source>
        <dbReference type="SAM" id="Phobius"/>
    </source>
</evidence>
<dbReference type="KEGG" id="amr:AM1_3803"/>
<dbReference type="Proteomes" id="UP000000268">
    <property type="component" value="Chromosome"/>
</dbReference>
<organism evidence="3 4">
    <name type="scientific">Acaryochloris marina (strain MBIC 11017)</name>
    <dbReference type="NCBI Taxonomy" id="329726"/>
    <lineage>
        <taxon>Bacteria</taxon>
        <taxon>Bacillati</taxon>
        <taxon>Cyanobacteriota</taxon>
        <taxon>Cyanophyceae</taxon>
        <taxon>Acaryochloridales</taxon>
        <taxon>Acaryochloridaceae</taxon>
        <taxon>Acaryochloris</taxon>
    </lineage>
</organism>
<keyword evidence="1" id="KW-1133">Transmembrane helix</keyword>
<dbReference type="InterPro" id="IPR025565">
    <property type="entry name" value="DUF4328"/>
</dbReference>
<dbReference type="AlphaFoldDB" id="B0C5R9"/>
<feature type="transmembrane region" description="Helical" evidence="1">
    <location>
        <begin position="46"/>
        <end position="66"/>
    </location>
</feature>
<gene>
    <name evidence="3" type="ordered locus">AM1_3803</name>
</gene>
<accession>B0C5R9</accession>
<keyword evidence="1" id="KW-0472">Membrane</keyword>
<feature type="transmembrane region" description="Helical" evidence="1">
    <location>
        <begin position="78"/>
        <end position="103"/>
    </location>
</feature>
<reference evidence="3 4" key="1">
    <citation type="journal article" date="2008" name="Proc. Natl. Acad. Sci. U.S.A.">
        <title>Niche adaptation and genome expansion in the chlorophyll d-producing cyanobacterium Acaryochloris marina.</title>
        <authorList>
            <person name="Swingley W.D."/>
            <person name="Chen M."/>
            <person name="Cheung P.C."/>
            <person name="Conrad A.L."/>
            <person name="Dejesa L.C."/>
            <person name="Hao J."/>
            <person name="Honchak B.M."/>
            <person name="Karbach L.E."/>
            <person name="Kurdoglu A."/>
            <person name="Lahiri S."/>
            <person name="Mastrian S.D."/>
            <person name="Miyashita H."/>
            <person name="Page L."/>
            <person name="Ramakrishna P."/>
            <person name="Satoh S."/>
            <person name="Sattley W.M."/>
            <person name="Shimada Y."/>
            <person name="Taylor H.L."/>
            <person name="Tomo T."/>
            <person name="Tsuchiya T."/>
            <person name="Wang Z.T."/>
            <person name="Raymond J."/>
            <person name="Mimuro M."/>
            <person name="Blankenship R.E."/>
            <person name="Touchman J.W."/>
        </authorList>
    </citation>
    <scope>NUCLEOTIDE SEQUENCE [LARGE SCALE GENOMIC DNA]</scope>
    <source>
        <strain evidence="4">MBIC 11017</strain>
    </source>
</reference>
<keyword evidence="1" id="KW-0812">Transmembrane</keyword>
<evidence type="ECO:0000313" key="3">
    <source>
        <dbReference type="EMBL" id="ABW28790.1"/>
    </source>
</evidence>
<proteinExistence type="predicted"/>
<dbReference type="STRING" id="329726.AM1_3803"/>
<dbReference type="Pfam" id="PF14219">
    <property type="entry name" value="DUF4328"/>
    <property type="match status" value="1"/>
</dbReference>
<evidence type="ECO:0000259" key="2">
    <source>
        <dbReference type="Pfam" id="PF14219"/>
    </source>
</evidence>
<name>B0C5R9_ACAM1</name>
<sequence>MQFTPGWAVGFYFVPILSFFKPCEAMVEIWKISQDPMNWENQSNDALVGVWWSLFLVSNIAGNISIQTALRAKDPETLTLSTVAAIISTIAGIALDIVAVSLVSKILKMQQKLVNRYSH</sequence>
<dbReference type="EMBL" id="CP000828">
    <property type="protein sequence ID" value="ABW28790.1"/>
    <property type="molecule type" value="Genomic_DNA"/>
</dbReference>
<keyword evidence="4" id="KW-1185">Reference proteome</keyword>
<feature type="domain" description="DUF4328" evidence="2">
    <location>
        <begin position="1"/>
        <end position="106"/>
    </location>
</feature>
<dbReference type="HOGENOM" id="CLU_2056195_0_0_3"/>
<evidence type="ECO:0000313" key="4">
    <source>
        <dbReference type="Proteomes" id="UP000000268"/>
    </source>
</evidence>
<feature type="transmembrane region" description="Helical" evidence="1">
    <location>
        <begin position="6"/>
        <end position="25"/>
    </location>
</feature>
<protein>
    <recommendedName>
        <fullName evidence="2">DUF4328 domain-containing protein</fullName>
    </recommendedName>
</protein>